<gene>
    <name evidence="4" type="ORF">CSC3H3_12745</name>
</gene>
<evidence type="ECO:0000313" key="4">
    <source>
        <dbReference type="EMBL" id="AUG53484.1"/>
    </source>
</evidence>
<feature type="region of interest" description="Disordered" evidence="1">
    <location>
        <begin position="262"/>
        <end position="290"/>
    </location>
</feature>
<evidence type="ECO:0000256" key="1">
    <source>
        <dbReference type="SAM" id="MobiDB-lite"/>
    </source>
</evidence>
<feature type="region of interest" description="Disordered" evidence="1">
    <location>
        <begin position="661"/>
        <end position="691"/>
    </location>
</feature>
<organism evidence="4 5">
    <name type="scientific">Thalassospira marina</name>
    <dbReference type="NCBI Taxonomy" id="2048283"/>
    <lineage>
        <taxon>Bacteria</taxon>
        <taxon>Pseudomonadati</taxon>
        <taxon>Pseudomonadota</taxon>
        <taxon>Alphaproteobacteria</taxon>
        <taxon>Rhodospirillales</taxon>
        <taxon>Thalassospiraceae</taxon>
        <taxon>Thalassospira</taxon>
    </lineage>
</organism>
<reference evidence="4 5" key="1">
    <citation type="submission" date="2017-10" db="EMBL/GenBank/DDBJ databases">
        <title>Biodiversity and function of Thalassospira species in the particle-attached aromatic-hydrocarbon-degrading consortia from the surface seawater of the China South Sea.</title>
        <authorList>
            <person name="Dong C."/>
            <person name="Liu R."/>
            <person name="Shao Z."/>
        </authorList>
    </citation>
    <scope>NUCLEOTIDE SEQUENCE [LARGE SCALE GENOMIC DNA]</scope>
    <source>
        <strain evidence="4 5">CSC3H3</strain>
    </source>
</reference>
<name>A0ABN5FPL1_9PROT</name>
<feature type="compositionally biased region" description="Basic and acidic residues" evidence="1">
    <location>
        <begin position="262"/>
        <end position="279"/>
    </location>
</feature>
<protein>
    <recommendedName>
        <fullName evidence="6">Large polyvalent protein-associated domain-containing protein</fullName>
    </recommendedName>
</protein>
<accession>A0ABN5FPL1</accession>
<dbReference type="Pfam" id="PF03432">
    <property type="entry name" value="Relaxase"/>
    <property type="match status" value="1"/>
</dbReference>
<sequence>MIAKKIPKNAHIADNYKELAHYIAAAKEAGEKLDRFWIANCGAGENKDDLDLALVEIEAVRRLKPDVKDKSYHMIVSFRPGEKDRLSDQDLKDIAETYAGALGFSGHQYVAGTHINTDNFHMHIAFNRVHPETLQLVTPYRDFKILDRVSRQLEKKYGLFVDNGMAQRKDNSAKLSPSARDYESQTWQESFQNHVLGHRKEILKQTAEAKTWQDLHDVLSEYDIKIKKRGNGFVLLGPDGQGMKASALDRSMSKAALEKKLGTFKPPLEEQRATPEKQTRPKRRYKRRPTLRHPAMPPLWRKYLGTQKLTPAPHTTLLSRSLSNWKLFLVSEAYRDPLAAVFLIAHQEMLHLVFGEDRPTPVTKLANPALTAWKEAGHWAKAKSLKWLSETRSTGRGCRMDDEGNLLVPFRDRNGHLQVVRLYSPDGKSLDIGNERAHTLVHLIDPRKQIDKGPVIFTADYADAVKIHDATRRPVIVLADPNDMRQVLKEHQRRYPDSTAIIADPAIPRQPNVPIVSLPDQDDATDIRRAFAEATDDKAFIVWDTCSDWAKPKNSAWLKATGLRGYGVKLTAKGDIAVPLRDKSGRVENVMLIDKQGRQSLVLKSPSDQVQMHRIDPQKRGDKDTLIIARDYADAAALHKATNCPVMIPARPRRTGRLWPATCARGTTTPKSWSRSAQQSSPTTQKKQQGWAWRLCARR</sequence>
<feature type="domain" description="TraI-like middle" evidence="3">
    <location>
        <begin position="179"/>
        <end position="266"/>
    </location>
</feature>
<dbReference type="Proteomes" id="UP000233458">
    <property type="component" value="Chromosome"/>
</dbReference>
<evidence type="ECO:0000259" key="3">
    <source>
        <dbReference type="Pfam" id="PF22863"/>
    </source>
</evidence>
<dbReference type="RefSeq" id="WP_101285063.1">
    <property type="nucleotide sequence ID" value="NZ_CP024199.1"/>
</dbReference>
<dbReference type="Pfam" id="PF22863">
    <property type="entry name" value="TraI_middle"/>
    <property type="match status" value="1"/>
</dbReference>
<keyword evidence="5" id="KW-1185">Reference proteome</keyword>
<feature type="compositionally biased region" description="Polar residues" evidence="1">
    <location>
        <begin position="665"/>
        <end position="677"/>
    </location>
</feature>
<feature type="compositionally biased region" description="Basic residues" evidence="1">
    <location>
        <begin position="280"/>
        <end position="290"/>
    </location>
</feature>
<dbReference type="InterPro" id="IPR054462">
    <property type="entry name" value="TraI_M"/>
</dbReference>
<evidence type="ECO:0000313" key="5">
    <source>
        <dbReference type="Proteomes" id="UP000233458"/>
    </source>
</evidence>
<dbReference type="InterPro" id="IPR049751">
    <property type="entry name" value="TraI/MobA_relaxases"/>
</dbReference>
<feature type="compositionally biased region" description="Low complexity" evidence="1">
    <location>
        <begin position="678"/>
        <end position="689"/>
    </location>
</feature>
<feature type="domain" description="MobA/VirD2-like nuclease" evidence="2">
    <location>
        <begin position="43"/>
        <end position="159"/>
    </location>
</feature>
<evidence type="ECO:0000259" key="2">
    <source>
        <dbReference type="Pfam" id="PF03432"/>
    </source>
</evidence>
<proteinExistence type="predicted"/>
<dbReference type="NCBIfam" id="NF041893">
    <property type="entry name" value="TraI_MobP_relax"/>
    <property type="match status" value="1"/>
</dbReference>
<evidence type="ECO:0008006" key="6">
    <source>
        <dbReference type="Google" id="ProtNLM"/>
    </source>
</evidence>
<dbReference type="InterPro" id="IPR005094">
    <property type="entry name" value="Endonuclease_MobA/VirD2"/>
</dbReference>
<dbReference type="EMBL" id="CP024199">
    <property type="protein sequence ID" value="AUG53484.1"/>
    <property type="molecule type" value="Genomic_DNA"/>
</dbReference>